<dbReference type="InterPro" id="IPR011990">
    <property type="entry name" value="TPR-like_helical_dom_sf"/>
</dbReference>
<dbReference type="Gene3D" id="1.25.40.10">
    <property type="entry name" value="Tetratricopeptide repeat domain"/>
    <property type="match status" value="1"/>
</dbReference>
<gene>
    <name evidence="2" type="ORF">SOCE836_086740</name>
</gene>
<dbReference type="Gene3D" id="2.60.40.3140">
    <property type="match status" value="1"/>
</dbReference>
<dbReference type="PROSITE" id="PS51257">
    <property type="entry name" value="PROKAR_LIPOPROTEIN"/>
    <property type="match status" value="1"/>
</dbReference>
<dbReference type="EMBL" id="CP012672">
    <property type="protein sequence ID" value="AUX36466.1"/>
    <property type="molecule type" value="Genomic_DNA"/>
</dbReference>
<feature type="chain" id="PRO_5020892660" evidence="1">
    <location>
        <begin position="29"/>
        <end position="1354"/>
    </location>
</feature>
<evidence type="ECO:0000313" key="3">
    <source>
        <dbReference type="Proteomes" id="UP000295497"/>
    </source>
</evidence>
<name>A0A4P2R1C0_SORCE</name>
<sequence length="1354" mass="145796">MRAPRPLSSLLRLAGAATLALALGACSAATAPRAPDPIASLRDAGARSTDGEVVGRWLLGELLVPGGTPAGVAAARKRLDGIGAKSMLASLGRAIDDEAHGRNARAAAAYLEALDAARVSAHPDAPLVGWFAANHLLGLRSSVVGLWKKSREVVLRAIDRPGNLGWRARGELVEWWSIEGLPEEAAAAARSDGAGGPGAAPAASLIDVAARRYGCIESARFAGPFGHLAESDHRVRYEAERAGPWPPVFPRDPRRADPPRVLGAERRGCQLSAVAPDARGQGRARGIFYVETFVDLPAEREMIIAVQGAFAILVDDVEVLTRDMKQWGIWPRFGARLRLGPGRHRILARVGSGETSIRLLAPDGTPLGVATSADPTPPYSLFPPEVLPDPNPIEPFLDALGVPPQPAPKVARALGLRGAPRPERDVNDPISRYLAATIAHLEGQDDVSAVLIEPLVADPARATGPALAAQAVFLEKDPIFPPSDGRDLVKDVRARAAAKDPELWYPRFWLALEEADKMGLSEVTRTVEALADRFREVPDLLKTLAAMYSRLGWRVEQVRTVKEAAARFPDDVEVLGALLRIHDADGHVAQADELAARIRGLDPDAEIELERAIDRRDYAAAIQELQRLGAVRRDRKDIALRIADLLTRAGKRAESFEQLERALARSPDDADARLALADARFARGERDALQKALIEAIRTGSDTSSLRDAIELLDGTTELSPYRLDGRRVIAEHEASGEVMPGTAARVLDYAALWIHEDGSARMLQHEIIRIQSREAIQEHAEQRVPDGLVLKLRTVKRDGSIHEPEFIQDKPTVTMPHLEVGDYIEVENLFVLRGDGQGGLTFQGPRWFFREEKVPYWRSEFIIVSPKSRPLDVEVSGPVPAPEIVESGALVTRRYRVDKSPALPEEPASAPMAEFLPNVRVGWGITVADTIARMVDAAADETPRDPRLVRIARSIARTPIAPGASGAAAGGGAAGKAAARGGAAGKAAARGGAAGGEAGAAAPSKDEQARRIYRWVLANVEAGRENDGRRVVIGKSGNRTEAFLYLCRLVGIDAGYGVVSDRLAPPPRGPMSEAETWSALAVRVDTGEKPGASAARWMFVRDKFAPYGYLPSSLRGQPAIVLRPGAPREVTPSSGAHDGVVTEGVAEVARDGSASLSIEQRYEGKLAIALRSALESLPDAQLRDAVESRLLPQMVPGARLQEIQVKELTEIDRPLTLKMKISAASFARAQGPELVLSPPFGVRVASLASLPVRETPLYLSEQIATRSEVRLRVKLPPGARVATRLAPFAADDDGRTVRVNDRLDGGALLLDRFLELPAGRVQPDAYPRFQQFARAADGALDRDIVVLLDRDGR</sequence>
<keyword evidence="1" id="KW-0732">Signal</keyword>
<reference evidence="2 3" key="1">
    <citation type="submission" date="2015-09" db="EMBL/GenBank/DDBJ databases">
        <title>Sorangium comparison.</title>
        <authorList>
            <person name="Zaburannyi N."/>
            <person name="Bunk B."/>
            <person name="Overmann J."/>
            <person name="Mueller R."/>
        </authorList>
    </citation>
    <scope>NUCLEOTIDE SEQUENCE [LARGE SCALE GENOMIC DNA]</scope>
    <source>
        <strain evidence="2 3">So ce836</strain>
    </source>
</reference>
<dbReference type="RefSeq" id="WP_129579286.1">
    <property type="nucleotide sequence ID" value="NZ_CP012672.1"/>
</dbReference>
<accession>A0A4P2R1C0</accession>
<dbReference type="Proteomes" id="UP000295497">
    <property type="component" value="Chromosome"/>
</dbReference>
<dbReference type="SUPFAM" id="SSF48452">
    <property type="entry name" value="TPR-like"/>
    <property type="match status" value="1"/>
</dbReference>
<proteinExistence type="predicted"/>
<evidence type="ECO:0000313" key="2">
    <source>
        <dbReference type="EMBL" id="AUX36466.1"/>
    </source>
</evidence>
<feature type="signal peptide" evidence="1">
    <location>
        <begin position="1"/>
        <end position="28"/>
    </location>
</feature>
<evidence type="ECO:0000256" key="1">
    <source>
        <dbReference type="SAM" id="SignalP"/>
    </source>
</evidence>
<protein>
    <submittedName>
        <fullName evidence="2">Uncharacterized protein</fullName>
    </submittedName>
</protein>
<organism evidence="2 3">
    <name type="scientific">Sorangium cellulosum</name>
    <name type="common">Polyangium cellulosum</name>
    <dbReference type="NCBI Taxonomy" id="56"/>
    <lineage>
        <taxon>Bacteria</taxon>
        <taxon>Pseudomonadati</taxon>
        <taxon>Myxococcota</taxon>
        <taxon>Polyangia</taxon>
        <taxon>Polyangiales</taxon>
        <taxon>Polyangiaceae</taxon>
        <taxon>Sorangium</taxon>
    </lineage>
</organism>